<comment type="caution">
    <text evidence="3">The sequence shown here is derived from an EMBL/GenBank/DDBJ whole genome shotgun (WGS) entry which is preliminary data.</text>
</comment>
<name>A0A0R2NU48_9LACO</name>
<accession>A0A0R2NU48</accession>
<organism evidence="3 4">
    <name type="scientific">Lactiplantibacillus fabifermentans DSM 21115</name>
    <dbReference type="NCBI Taxonomy" id="1413187"/>
    <lineage>
        <taxon>Bacteria</taxon>
        <taxon>Bacillati</taxon>
        <taxon>Bacillota</taxon>
        <taxon>Bacilli</taxon>
        <taxon>Lactobacillales</taxon>
        <taxon>Lactobacillaceae</taxon>
        <taxon>Lactiplantibacillus</taxon>
    </lineage>
</organism>
<dbReference type="PROSITE" id="PS51257">
    <property type="entry name" value="PROKAR_LIPOPROTEIN"/>
    <property type="match status" value="1"/>
</dbReference>
<gene>
    <name evidence="3" type="ORF">DY78_GL000070</name>
</gene>
<keyword evidence="4" id="KW-1185">Reference proteome</keyword>
<feature type="compositionally biased region" description="Acidic residues" evidence="1">
    <location>
        <begin position="48"/>
        <end position="81"/>
    </location>
</feature>
<reference evidence="3 4" key="1">
    <citation type="journal article" date="2015" name="Genome Announc.">
        <title>Expanding the biotechnology potential of lactobacilli through comparative genomics of 213 strains and associated genera.</title>
        <authorList>
            <person name="Sun Z."/>
            <person name="Harris H.M."/>
            <person name="McCann A."/>
            <person name="Guo C."/>
            <person name="Argimon S."/>
            <person name="Zhang W."/>
            <person name="Yang X."/>
            <person name="Jeffery I.B."/>
            <person name="Cooney J.C."/>
            <person name="Kagawa T.F."/>
            <person name="Liu W."/>
            <person name="Song Y."/>
            <person name="Salvetti E."/>
            <person name="Wrobel A."/>
            <person name="Rasinkangas P."/>
            <person name="Parkhill J."/>
            <person name="Rea M.C."/>
            <person name="O'Sullivan O."/>
            <person name="Ritari J."/>
            <person name="Douillard F.P."/>
            <person name="Paul Ross R."/>
            <person name="Yang R."/>
            <person name="Briner A.E."/>
            <person name="Felis G.E."/>
            <person name="de Vos W.M."/>
            <person name="Barrangou R."/>
            <person name="Klaenhammer T.R."/>
            <person name="Caufield P.W."/>
            <person name="Cui Y."/>
            <person name="Zhang H."/>
            <person name="O'Toole P.W."/>
        </authorList>
    </citation>
    <scope>NUCLEOTIDE SEQUENCE [LARGE SCALE GENOMIC DNA]</scope>
    <source>
        <strain evidence="3 4">DSM 21115</strain>
    </source>
</reference>
<dbReference type="RefSeq" id="WP_024626185.1">
    <property type="nucleotide sequence ID" value="NZ_AYGX02000080.1"/>
</dbReference>
<feature type="compositionally biased region" description="Polar residues" evidence="1">
    <location>
        <begin position="31"/>
        <end position="42"/>
    </location>
</feature>
<evidence type="ECO:0008006" key="5">
    <source>
        <dbReference type="Google" id="ProtNLM"/>
    </source>
</evidence>
<proteinExistence type="predicted"/>
<feature type="chain" id="PRO_5038727067" description="Secreted protein" evidence="2">
    <location>
        <begin position="23"/>
        <end position="96"/>
    </location>
</feature>
<dbReference type="AlphaFoldDB" id="A0A0R2NU48"/>
<evidence type="ECO:0000256" key="1">
    <source>
        <dbReference type="SAM" id="MobiDB-lite"/>
    </source>
</evidence>
<evidence type="ECO:0000313" key="4">
    <source>
        <dbReference type="Proteomes" id="UP000050920"/>
    </source>
</evidence>
<dbReference type="Proteomes" id="UP000050920">
    <property type="component" value="Unassembled WGS sequence"/>
</dbReference>
<feature type="region of interest" description="Disordered" evidence="1">
    <location>
        <begin position="28"/>
        <end position="96"/>
    </location>
</feature>
<protein>
    <recommendedName>
        <fullName evidence="5">Secreted protein</fullName>
    </recommendedName>
</protein>
<evidence type="ECO:0000256" key="2">
    <source>
        <dbReference type="SAM" id="SignalP"/>
    </source>
</evidence>
<dbReference type="EMBL" id="AYGX02000080">
    <property type="protein sequence ID" value="KRO27427.1"/>
    <property type="molecule type" value="Genomic_DNA"/>
</dbReference>
<keyword evidence="2" id="KW-0732">Signal</keyword>
<evidence type="ECO:0000313" key="3">
    <source>
        <dbReference type="EMBL" id="KRO27427.1"/>
    </source>
</evidence>
<sequence>MKLRRTISLMTSLGLLGTLLTACNFGLTDPVQVSPTTSSSQIEHAESDNENLNDDTEDSTDNDATEDPFADDPDFQDDDDSATPPERHTSLPAEPE</sequence>
<feature type="signal peptide" evidence="2">
    <location>
        <begin position="1"/>
        <end position="22"/>
    </location>
</feature>